<dbReference type="RefSeq" id="WP_121131937.1">
    <property type="nucleotide sequence ID" value="NZ_JBHUFK010000037.1"/>
</dbReference>
<dbReference type="EMBL" id="RBZO01000017">
    <property type="protein sequence ID" value="RKQ14898.1"/>
    <property type="molecule type" value="Genomic_DNA"/>
</dbReference>
<protein>
    <submittedName>
        <fullName evidence="1">Uncharacterized protein</fullName>
    </submittedName>
</protein>
<dbReference type="PROSITE" id="PS51257">
    <property type="entry name" value="PROKAR_LIPOPROTEIN"/>
    <property type="match status" value="1"/>
</dbReference>
<reference evidence="1 2" key="1">
    <citation type="journal article" date="2015" name="Antonie Van Leeuwenhoek">
        <title>Oceanobacillus bengalensis sp. nov., a bacterium isolated from seawater of the Bay of Bengal.</title>
        <authorList>
            <person name="Yongchang O."/>
            <person name="Xiang W."/>
            <person name="Wang G."/>
        </authorList>
    </citation>
    <scope>NUCLEOTIDE SEQUENCE [LARGE SCALE GENOMIC DNA]</scope>
    <source>
        <strain evidence="1 2">MCCC 1K00260</strain>
    </source>
</reference>
<keyword evidence="2" id="KW-1185">Reference proteome</keyword>
<accession>A0A494YY05</accession>
<gene>
    <name evidence="1" type="ORF">D8M05_11575</name>
</gene>
<name>A0A494YY05_9BACI</name>
<dbReference type="Proteomes" id="UP000281813">
    <property type="component" value="Unassembled WGS sequence"/>
</dbReference>
<sequence>MKKSIRVLVALIIMGIFFSGCSMKSENDAINDATTITKEVFHDETTVEPNDELNENPVYIPNNLEVQSGDENNLVLEDGDQTYILFNNAIEETNSELHFSSAKTDDALALESFSDDNLFGYIRILPDEGEGYELQVGVGGVKITTYTTKGKIDNDAEEMMKMAKFISSNQDD</sequence>
<comment type="caution">
    <text evidence="1">The sequence shown here is derived from an EMBL/GenBank/DDBJ whole genome shotgun (WGS) entry which is preliminary data.</text>
</comment>
<dbReference type="OrthoDB" id="2450230at2"/>
<organism evidence="1 2">
    <name type="scientific">Oceanobacillus bengalensis</name>
    <dbReference type="NCBI Taxonomy" id="1435466"/>
    <lineage>
        <taxon>Bacteria</taxon>
        <taxon>Bacillati</taxon>
        <taxon>Bacillota</taxon>
        <taxon>Bacilli</taxon>
        <taxon>Bacillales</taxon>
        <taxon>Bacillaceae</taxon>
        <taxon>Oceanobacillus</taxon>
    </lineage>
</organism>
<dbReference type="AlphaFoldDB" id="A0A494YY05"/>
<proteinExistence type="predicted"/>
<evidence type="ECO:0000313" key="2">
    <source>
        <dbReference type="Proteomes" id="UP000281813"/>
    </source>
</evidence>
<evidence type="ECO:0000313" key="1">
    <source>
        <dbReference type="EMBL" id="RKQ14898.1"/>
    </source>
</evidence>